<proteinExistence type="predicted"/>
<keyword evidence="4" id="KW-1185">Reference proteome</keyword>
<dbReference type="Gene3D" id="3.90.550.20">
    <property type="match status" value="1"/>
</dbReference>
<keyword evidence="1 3" id="KW-0808">Transferase</keyword>
<evidence type="ECO:0000256" key="1">
    <source>
        <dbReference type="ARBA" id="ARBA00022679"/>
    </source>
</evidence>
<protein>
    <submittedName>
        <fullName evidence="3">Glycosyl transferase</fullName>
    </submittedName>
</protein>
<dbReference type="InterPro" id="IPR029044">
    <property type="entry name" value="Nucleotide-diphossugar_trans"/>
</dbReference>
<evidence type="ECO:0000256" key="2">
    <source>
        <dbReference type="SAM" id="Phobius"/>
    </source>
</evidence>
<evidence type="ECO:0000313" key="4">
    <source>
        <dbReference type="Proteomes" id="UP000239899"/>
    </source>
</evidence>
<keyword evidence="2" id="KW-0472">Membrane</keyword>
<dbReference type="EMBL" id="LHPG02000006">
    <property type="protein sequence ID" value="PRW57907.1"/>
    <property type="molecule type" value="Genomic_DNA"/>
</dbReference>
<evidence type="ECO:0000313" key="3">
    <source>
        <dbReference type="EMBL" id="PRW57907.1"/>
    </source>
</evidence>
<dbReference type="GO" id="GO:0016020">
    <property type="term" value="C:membrane"/>
    <property type="evidence" value="ECO:0007669"/>
    <property type="project" value="GOC"/>
</dbReference>
<dbReference type="SUPFAM" id="SSF53448">
    <property type="entry name" value="Nucleotide-diphospho-sugar transferases"/>
    <property type="match status" value="1"/>
</dbReference>
<reference evidence="3 4" key="1">
    <citation type="journal article" date="2018" name="Plant J.">
        <title>Genome sequences of Chlorella sorokiniana UTEX 1602 and Micractinium conductrix SAG 241.80: implications to maltose excretion by a green alga.</title>
        <authorList>
            <person name="Arriola M.B."/>
            <person name="Velmurugan N."/>
            <person name="Zhang Y."/>
            <person name="Plunkett M.H."/>
            <person name="Hondzo H."/>
            <person name="Barney B.M."/>
        </authorList>
    </citation>
    <scope>NUCLEOTIDE SEQUENCE [LARGE SCALE GENOMIC DNA]</scope>
    <source>
        <strain evidence="4">UTEX 1602</strain>
    </source>
</reference>
<dbReference type="InterPro" id="IPR007577">
    <property type="entry name" value="GlycoTrfase_DXD_sugar-bd_CS"/>
</dbReference>
<comment type="caution">
    <text evidence="3">The sequence shown here is derived from an EMBL/GenBank/DDBJ whole genome shotgun (WGS) entry which is preliminary data.</text>
</comment>
<dbReference type="Proteomes" id="UP000239899">
    <property type="component" value="Unassembled WGS sequence"/>
</dbReference>
<feature type="transmembrane region" description="Helical" evidence="2">
    <location>
        <begin position="21"/>
        <end position="39"/>
    </location>
</feature>
<dbReference type="GO" id="GO:0051999">
    <property type="term" value="P:mannosyl-inositol phosphorylceramide biosynthetic process"/>
    <property type="evidence" value="ECO:0007669"/>
    <property type="project" value="TreeGrafter"/>
</dbReference>
<organism evidence="3 4">
    <name type="scientific">Chlorella sorokiniana</name>
    <name type="common">Freshwater green alga</name>
    <dbReference type="NCBI Taxonomy" id="3076"/>
    <lineage>
        <taxon>Eukaryota</taxon>
        <taxon>Viridiplantae</taxon>
        <taxon>Chlorophyta</taxon>
        <taxon>core chlorophytes</taxon>
        <taxon>Trebouxiophyceae</taxon>
        <taxon>Chlorellales</taxon>
        <taxon>Chlorellaceae</taxon>
        <taxon>Chlorella clade</taxon>
        <taxon>Chlorella</taxon>
    </lineage>
</organism>
<keyword evidence="2" id="KW-0812">Transmembrane</keyword>
<accession>A0A2P6TV17</accession>
<dbReference type="OrthoDB" id="3647at2759"/>
<dbReference type="PANTHER" id="PTHR32385">
    <property type="entry name" value="MANNOSYL PHOSPHORYLINOSITOL CERAMIDE SYNTHASE"/>
    <property type="match status" value="1"/>
</dbReference>
<sequence length="370" mass="41062">MGTARQGWLEAAARHHRRLPLLAPLATMAVLFLLLLWLAPGAVPGGSLGIAALLQARASSSGYRSTAAAELLPSLVRRGEQLALERRWGVQPILQPQQGWGPPGIKIPRILHHVYFPNISSFAAAAANPASSFREELPQSCRALHPGWQYVFWDWEAATQLVGTYYPEHLDMFRKLDSTIKRADAIRYFIMHAIGGLYLDLDIECFQPVDRWLADYDVVLQDPGPTNGVVASVPGHRLWLKVLALMRERWQENPYREVVELTGPGLMSSTFKFNLGPDGPQERLDQPDPWSGEHAIDGSRVMVYPSQHYFHPCEWDDPGCHKELAMQRALGAANLTRFAGYHRFAASWQDGGGAGALTADKLKQQLCSGG</sequence>
<gene>
    <name evidence="3" type="ORF">C2E21_3529</name>
</gene>
<dbReference type="InterPro" id="IPR051706">
    <property type="entry name" value="Glycosyltransferase_domain"/>
</dbReference>
<keyword evidence="2" id="KW-1133">Transmembrane helix</keyword>
<dbReference type="GO" id="GO:0000030">
    <property type="term" value="F:mannosyltransferase activity"/>
    <property type="evidence" value="ECO:0007669"/>
    <property type="project" value="TreeGrafter"/>
</dbReference>
<dbReference type="Pfam" id="PF04488">
    <property type="entry name" value="Gly_transf_sug"/>
    <property type="match status" value="1"/>
</dbReference>
<dbReference type="AlphaFoldDB" id="A0A2P6TV17"/>
<dbReference type="PANTHER" id="PTHR32385:SF15">
    <property type="entry name" value="INOSITOL PHOSPHOCERAMIDE MANNOSYLTRANSFERASE 1"/>
    <property type="match status" value="1"/>
</dbReference>
<name>A0A2P6TV17_CHLSO</name>